<organism evidence="4">
    <name type="scientific">mine drainage metagenome</name>
    <dbReference type="NCBI Taxonomy" id="410659"/>
    <lineage>
        <taxon>unclassified sequences</taxon>
        <taxon>metagenomes</taxon>
        <taxon>ecological metagenomes</taxon>
    </lineage>
</organism>
<feature type="transmembrane region" description="Helical" evidence="3">
    <location>
        <begin position="293"/>
        <end position="314"/>
    </location>
</feature>
<name>A0A1J5RQW4_9ZZZZ</name>
<keyword evidence="3" id="KW-1133">Transmembrane helix</keyword>
<accession>A0A1J5RQW4</accession>
<protein>
    <submittedName>
        <fullName evidence="4">Uncharacterized protein</fullName>
    </submittedName>
</protein>
<comment type="caution">
    <text evidence="4">The sequence shown here is derived from an EMBL/GenBank/DDBJ whole genome shotgun (WGS) entry which is preliminary data.</text>
</comment>
<feature type="region of interest" description="Disordered" evidence="2">
    <location>
        <begin position="395"/>
        <end position="414"/>
    </location>
</feature>
<feature type="compositionally biased region" description="Polar residues" evidence="2">
    <location>
        <begin position="400"/>
        <end position="414"/>
    </location>
</feature>
<gene>
    <name evidence="4" type="ORF">GALL_193460</name>
</gene>
<feature type="transmembrane region" description="Helical" evidence="3">
    <location>
        <begin position="262"/>
        <end position="281"/>
    </location>
</feature>
<sequence length="414" mass="44200">MVESSNAAEELIKSILQIKDRAELAARAAEEANAKANSESGFAFNAKQNAEDHAKAISQVRGSVDAEFAGFMTTKKNAEEAANAIATAKATAEANARAAVETKAAIEKDAAAVKAASERSIAALAIIDKSQIDVSAAVKEVNTGLAAVALAKTNAEAAVTSMQIMQAQLAELSPKAVNDGASISKIESESRAILSTLNKVVTSANEAQANVAEYEKNLLKLTGEFIELNKKIEGLLPNATSTGLASAFRNQKDRFKNPQRNWLITFVVTIVALLIIGFFGLSGSESSDSWDFILRHLTTRLPVIVPLVWLGIYAGRNYMLAIRLEEEYAFKEAVSTSFEGYKREMAGISAVGNNEAPPLIVLCENVLRALAQRPGRIYEGRHDDITPLSPMKGMLGLEGKTSNEPSKAAAQTSE</sequence>
<feature type="coiled-coil region" evidence="1">
    <location>
        <begin position="197"/>
        <end position="231"/>
    </location>
</feature>
<keyword evidence="3" id="KW-0812">Transmembrane</keyword>
<dbReference type="AlphaFoldDB" id="A0A1J5RQW4"/>
<keyword evidence="1" id="KW-0175">Coiled coil</keyword>
<proteinExistence type="predicted"/>
<reference evidence="4" key="1">
    <citation type="submission" date="2016-10" db="EMBL/GenBank/DDBJ databases">
        <title>Sequence of Gallionella enrichment culture.</title>
        <authorList>
            <person name="Poehlein A."/>
            <person name="Muehling M."/>
            <person name="Daniel R."/>
        </authorList>
    </citation>
    <scope>NUCLEOTIDE SEQUENCE</scope>
</reference>
<dbReference type="EMBL" id="MLJW01000116">
    <property type="protein sequence ID" value="OIQ98688.1"/>
    <property type="molecule type" value="Genomic_DNA"/>
</dbReference>
<evidence type="ECO:0000256" key="3">
    <source>
        <dbReference type="SAM" id="Phobius"/>
    </source>
</evidence>
<evidence type="ECO:0000313" key="4">
    <source>
        <dbReference type="EMBL" id="OIQ98688.1"/>
    </source>
</evidence>
<keyword evidence="3" id="KW-0472">Membrane</keyword>
<evidence type="ECO:0000256" key="1">
    <source>
        <dbReference type="SAM" id="Coils"/>
    </source>
</evidence>
<evidence type="ECO:0000256" key="2">
    <source>
        <dbReference type="SAM" id="MobiDB-lite"/>
    </source>
</evidence>